<evidence type="ECO:0000256" key="9">
    <source>
        <dbReference type="HAMAP-Rule" id="MF_00422"/>
    </source>
</evidence>
<keyword evidence="5 9" id="KW-0653">Protein transport</keyword>
<evidence type="ECO:0000256" key="7">
    <source>
        <dbReference type="ARBA" id="ARBA00023010"/>
    </source>
</evidence>
<dbReference type="InterPro" id="IPR001901">
    <property type="entry name" value="Translocase_SecE/Sec61-g"/>
</dbReference>
<feature type="transmembrane region" description="Helical" evidence="9">
    <location>
        <begin position="21"/>
        <end position="42"/>
    </location>
</feature>
<dbReference type="NCBIfam" id="TIGR00964">
    <property type="entry name" value="secE_bact"/>
    <property type="match status" value="1"/>
</dbReference>
<gene>
    <name evidence="9 10" type="primary">secE</name>
    <name evidence="10" type="ORF">NRE15_08940</name>
</gene>
<proteinExistence type="inferred from homology"/>
<evidence type="ECO:0000313" key="10">
    <source>
        <dbReference type="EMBL" id="UUX33035.1"/>
    </source>
</evidence>
<comment type="subunit">
    <text evidence="9">Component of the Sec protein translocase complex. Heterotrimer consisting of SecY, SecE and SecG subunits. The heterotrimers can form oligomers, although 1 heterotrimer is thought to be able to translocate proteins. Interacts with the ribosome. Interacts with SecDF, and other proteins may be involved. Interacts with SecA.</text>
</comment>
<keyword evidence="8 9" id="KW-0472">Membrane</keyword>
<keyword evidence="6 9" id="KW-1133">Transmembrane helix</keyword>
<dbReference type="Proteomes" id="UP001315967">
    <property type="component" value="Chromosome"/>
</dbReference>
<organism evidence="10 11">
    <name type="scientific">Fundicoccus culcitae</name>
    <dbReference type="NCBI Taxonomy" id="2969821"/>
    <lineage>
        <taxon>Bacteria</taxon>
        <taxon>Bacillati</taxon>
        <taxon>Bacillota</taxon>
        <taxon>Bacilli</taxon>
        <taxon>Lactobacillales</taxon>
        <taxon>Aerococcaceae</taxon>
        <taxon>Fundicoccus</taxon>
    </lineage>
</organism>
<dbReference type="Gene3D" id="1.20.5.1030">
    <property type="entry name" value="Preprotein translocase secy subunit"/>
    <property type="match status" value="1"/>
</dbReference>
<evidence type="ECO:0000313" key="11">
    <source>
        <dbReference type="Proteomes" id="UP001315967"/>
    </source>
</evidence>
<evidence type="ECO:0000256" key="3">
    <source>
        <dbReference type="ARBA" id="ARBA00022475"/>
    </source>
</evidence>
<dbReference type="Pfam" id="PF00584">
    <property type="entry name" value="SecE"/>
    <property type="match status" value="1"/>
</dbReference>
<comment type="similarity">
    <text evidence="9">Belongs to the SecE/SEC61-gamma family.</text>
</comment>
<keyword evidence="2 9" id="KW-0813">Transport</keyword>
<dbReference type="PANTHER" id="PTHR33910">
    <property type="entry name" value="PROTEIN TRANSLOCASE SUBUNIT SECE"/>
    <property type="match status" value="1"/>
</dbReference>
<name>A0ABY5P3F1_9LACT</name>
<evidence type="ECO:0000256" key="1">
    <source>
        <dbReference type="ARBA" id="ARBA00004370"/>
    </source>
</evidence>
<evidence type="ECO:0000256" key="4">
    <source>
        <dbReference type="ARBA" id="ARBA00022692"/>
    </source>
</evidence>
<dbReference type="RefSeq" id="WP_313792535.1">
    <property type="nucleotide sequence ID" value="NZ_CP102453.1"/>
</dbReference>
<comment type="subcellular location">
    <subcellularLocation>
        <location evidence="9">Cell membrane</location>
        <topology evidence="9">Single-pass membrane protein</topology>
    </subcellularLocation>
    <subcellularLocation>
        <location evidence="1">Membrane</location>
    </subcellularLocation>
</comment>
<keyword evidence="4 9" id="KW-0812">Transmembrane</keyword>
<evidence type="ECO:0000256" key="6">
    <source>
        <dbReference type="ARBA" id="ARBA00022989"/>
    </source>
</evidence>
<reference evidence="10 11" key="1">
    <citation type="submission" date="2022-08" db="EMBL/GenBank/DDBJ databases">
        <title>Aerococcaceae sp. nov isolated from spoiled eye mask.</title>
        <authorList>
            <person name="Zhou G."/>
            <person name="Xie X.-B."/>
            <person name="Shi Q.-S."/>
            <person name="Wang Y.-S."/>
            <person name="Wen X."/>
            <person name="Peng H."/>
            <person name="Yang X.-J."/>
            <person name="Tao H.-B."/>
            <person name="Huang X.-M."/>
        </authorList>
    </citation>
    <scope>NUCLEOTIDE SEQUENCE [LARGE SCALE GENOMIC DNA]</scope>
    <source>
        <strain evidence="11">DM20194951</strain>
    </source>
</reference>
<evidence type="ECO:0000256" key="5">
    <source>
        <dbReference type="ARBA" id="ARBA00022927"/>
    </source>
</evidence>
<protein>
    <recommendedName>
        <fullName evidence="9">Protein translocase subunit SecE</fullName>
    </recommendedName>
</protein>
<dbReference type="EMBL" id="CP102453">
    <property type="protein sequence ID" value="UUX33035.1"/>
    <property type="molecule type" value="Genomic_DNA"/>
</dbReference>
<keyword evidence="3 9" id="KW-1003">Cell membrane</keyword>
<comment type="function">
    <text evidence="9">Essential subunit of the Sec protein translocation channel SecYEG. Clamps together the 2 halves of SecY. May contact the channel plug during translocation.</text>
</comment>
<dbReference type="PANTHER" id="PTHR33910:SF1">
    <property type="entry name" value="PROTEIN TRANSLOCASE SUBUNIT SECE"/>
    <property type="match status" value="1"/>
</dbReference>
<dbReference type="InterPro" id="IPR038379">
    <property type="entry name" value="SecE_sf"/>
</dbReference>
<keyword evidence="7 9" id="KW-0811">Translocation</keyword>
<evidence type="ECO:0000256" key="2">
    <source>
        <dbReference type="ARBA" id="ARBA00022448"/>
    </source>
</evidence>
<sequence>MNYIKNVAKEMKNVTWPSVKEVNRFTLTVIVMVIVFALYFALTDFASSEFIAWLINL</sequence>
<evidence type="ECO:0000256" key="8">
    <source>
        <dbReference type="ARBA" id="ARBA00023136"/>
    </source>
</evidence>
<keyword evidence="11" id="KW-1185">Reference proteome</keyword>
<dbReference type="HAMAP" id="MF_00422">
    <property type="entry name" value="SecE"/>
    <property type="match status" value="1"/>
</dbReference>
<dbReference type="InterPro" id="IPR005807">
    <property type="entry name" value="SecE_bac"/>
</dbReference>
<accession>A0ABY5P3F1</accession>